<dbReference type="PROSITE" id="PS51257">
    <property type="entry name" value="PROKAR_LIPOPROTEIN"/>
    <property type="match status" value="1"/>
</dbReference>
<gene>
    <name evidence="5" type="ORF">DKB62_04760</name>
</gene>
<accession>A0A346AYI8</accession>
<proteinExistence type="predicted"/>
<feature type="signal peptide" evidence="2">
    <location>
        <begin position="1"/>
        <end position="20"/>
    </location>
</feature>
<feature type="chain" id="PRO_5038479740" evidence="2">
    <location>
        <begin position="21"/>
        <end position="259"/>
    </location>
</feature>
<dbReference type="PANTHER" id="PTHR35936">
    <property type="entry name" value="MEMBRANE-BOUND LYTIC MUREIN TRANSGLYCOSYLASE F"/>
    <property type="match status" value="1"/>
</dbReference>
<dbReference type="SMART" id="SM00062">
    <property type="entry name" value="PBPb"/>
    <property type="match status" value="1"/>
</dbReference>
<organism evidence="5 6">
    <name type="scientific">Megasphaera stantonii</name>
    <dbReference type="NCBI Taxonomy" id="2144175"/>
    <lineage>
        <taxon>Bacteria</taxon>
        <taxon>Bacillati</taxon>
        <taxon>Bacillota</taxon>
        <taxon>Negativicutes</taxon>
        <taxon>Veillonellales</taxon>
        <taxon>Veillonellaceae</taxon>
        <taxon>Megasphaera</taxon>
    </lineage>
</organism>
<dbReference type="AlphaFoldDB" id="A0A346AYI8"/>
<dbReference type="Proteomes" id="UP000254337">
    <property type="component" value="Chromosome"/>
</dbReference>
<dbReference type="GO" id="GO:0016020">
    <property type="term" value="C:membrane"/>
    <property type="evidence" value="ECO:0007669"/>
    <property type="project" value="InterPro"/>
</dbReference>
<feature type="domain" description="Ionotropic glutamate receptor C-terminal" evidence="4">
    <location>
        <begin position="38"/>
        <end position="255"/>
    </location>
</feature>
<dbReference type="PANTHER" id="PTHR35936:SF17">
    <property type="entry name" value="ARGININE-BINDING EXTRACELLULAR PROTEIN ARTP"/>
    <property type="match status" value="1"/>
</dbReference>
<dbReference type="EMBL" id="CP029462">
    <property type="protein sequence ID" value="AXL20931.1"/>
    <property type="molecule type" value="Genomic_DNA"/>
</dbReference>
<dbReference type="CDD" id="cd13624">
    <property type="entry name" value="PBP2_Arg_Lys_His"/>
    <property type="match status" value="1"/>
</dbReference>
<dbReference type="SMART" id="SM00079">
    <property type="entry name" value="PBPe"/>
    <property type="match status" value="1"/>
</dbReference>
<dbReference type="Pfam" id="PF00497">
    <property type="entry name" value="SBP_bac_3"/>
    <property type="match status" value="1"/>
</dbReference>
<evidence type="ECO:0000259" key="3">
    <source>
        <dbReference type="SMART" id="SM00062"/>
    </source>
</evidence>
<keyword evidence="1 2" id="KW-0732">Signal</keyword>
<dbReference type="Gene3D" id="3.40.190.10">
    <property type="entry name" value="Periplasmic binding protein-like II"/>
    <property type="match status" value="2"/>
</dbReference>
<evidence type="ECO:0000313" key="5">
    <source>
        <dbReference type="EMBL" id="AXL20931.1"/>
    </source>
</evidence>
<keyword evidence="6" id="KW-1185">Reference proteome</keyword>
<reference evidence="5 6" key="1">
    <citation type="submission" date="2018-05" db="EMBL/GenBank/DDBJ databases">
        <title>Complete genome sequence of Megasphaera sp. AJH120T, isolated from the ceca of a chicken.</title>
        <authorList>
            <person name="Maki J."/>
            <person name="Looft T."/>
        </authorList>
    </citation>
    <scope>NUCLEOTIDE SEQUENCE [LARGE SCALE GENOMIC DNA]</scope>
    <source>
        <strain evidence="5 6">AJH120</strain>
    </source>
</reference>
<name>A0A346AYI8_9FIRM</name>
<evidence type="ECO:0000313" key="6">
    <source>
        <dbReference type="Proteomes" id="UP000254337"/>
    </source>
</evidence>
<evidence type="ECO:0000256" key="1">
    <source>
        <dbReference type="ARBA" id="ARBA00022729"/>
    </source>
</evidence>
<dbReference type="RefSeq" id="WP_107195245.1">
    <property type="nucleotide sequence ID" value="NZ_CALYAU010000024.1"/>
</dbReference>
<dbReference type="KEGG" id="meg:DKB62_04760"/>
<dbReference type="OrthoDB" id="9774451at2"/>
<feature type="domain" description="Solute-binding protein family 3/N-terminal" evidence="3">
    <location>
        <begin position="38"/>
        <end position="256"/>
    </location>
</feature>
<protein>
    <submittedName>
        <fullName evidence="5">Basic amino acid ABC transporter substrate-binding protein</fullName>
    </submittedName>
</protein>
<dbReference type="SUPFAM" id="SSF53850">
    <property type="entry name" value="Periplasmic binding protein-like II"/>
    <property type="match status" value="1"/>
</dbReference>
<dbReference type="InterPro" id="IPR001638">
    <property type="entry name" value="Solute-binding_3/MltF_N"/>
</dbReference>
<dbReference type="InterPro" id="IPR001320">
    <property type="entry name" value="Iontro_rcpt_C"/>
</dbReference>
<sequence length="259" mass="27933">MNKKYLSILAASVAAVSLFAGCGSDSADNKGAASEEKVLIVGTEPTFPPFEFTEDGKDVGFDIDLLQAVSDKIGYKMEIKNLGFDALIPALKSGQIDLIAAGMDATEERKKQVDFTDVYFSGGYTVVVRKDNTDITGYESLAGKTVGAQVGSRAAFYAKEHGATVKEFDTNSQGWMELEAGTCDAVSIDSAVAMYYLKQGGDKSLKLVGDLIKDRNVAMAVSKEKPELREKVNNALKELKADGTYAKLYKKWFGTEPAL</sequence>
<dbReference type="GO" id="GO:0015276">
    <property type="term" value="F:ligand-gated monoatomic ion channel activity"/>
    <property type="evidence" value="ECO:0007669"/>
    <property type="project" value="InterPro"/>
</dbReference>
<evidence type="ECO:0000259" key="4">
    <source>
        <dbReference type="SMART" id="SM00079"/>
    </source>
</evidence>
<evidence type="ECO:0000256" key="2">
    <source>
        <dbReference type="SAM" id="SignalP"/>
    </source>
</evidence>